<name>A0A222GEU0_9GAMM</name>
<dbReference type="PANTHER" id="PTHR40572">
    <property type="entry name" value="PROTEIN BAX"/>
    <property type="match status" value="1"/>
</dbReference>
<evidence type="ECO:0000313" key="3">
    <source>
        <dbReference type="Proteomes" id="UP000202259"/>
    </source>
</evidence>
<organism evidence="2 3">
    <name type="scientific">Cognaticolwellia beringensis</name>
    <dbReference type="NCBI Taxonomy" id="1967665"/>
    <lineage>
        <taxon>Bacteria</taxon>
        <taxon>Pseudomonadati</taxon>
        <taxon>Pseudomonadota</taxon>
        <taxon>Gammaproteobacteria</taxon>
        <taxon>Alteromonadales</taxon>
        <taxon>Colwelliaceae</taxon>
        <taxon>Cognaticolwellia</taxon>
    </lineage>
</organism>
<gene>
    <name evidence="2" type="ORF">B5D82_04980</name>
</gene>
<keyword evidence="3" id="KW-1185">Reference proteome</keyword>
<dbReference type="PANTHER" id="PTHR40572:SF1">
    <property type="entry name" value="PROTEIN BAX"/>
    <property type="match status" value="1"/>
</dbReference>
<dbReference type="EMBL" id="CP020465">
    <property type="protein sequence ID" value="ASP49894.1"/>
    <property type="molecule type" value="Genomic_DNA"/>
</dbReference>
<dbReference type="OrthoDB" id="9788155at2"/>
<dbReference type="Proteomes" id="UP000202259">
    <property type="component" value="Chromosome"/>
</dbReference>
<evidence type="ECO:0000313" key="2">
    <source>
        <dbReference type="EMBL" id="ASP49894.1"/>
    </source>
</evidence>
<dbReference type="InterPro" id="IPR053195">
    <property type="entry name" value="Bax-like"/>
</dbReference>
<accession>A0A222GEU0</accession>
<dbReference type="GO" id="GO:0004040">
    <property type="term" value="F:amidase activity"/>
    <property type="evidence" value="ECO:0007669"/>
    <property type="project" value="InterPro"/>
</dbReference>
<dbReference type="InterPro" id="IPR002901">
    <property type="entry name" value="MGlyc_endo_b_GlcNAc-like_dom"/>
</dbReference>
<dbReference type="Gene3D" id="1.10.530.10">
    <property type="match status" value="1"/>
</dbReference>
<protein>
    <submittedName>
        <fullName evidence="2">Glucosaminidase</fullName>
    </submittedName>
</protein>
<dbReference type="AlphaFoldDB" id="A0A222GEU0"/>
<dbReference type="Pfam" id="PF01832">
    <property type="entry name" value="Glucosaminidase"/>
    <property type="match status" value="1"/>
</dbReference>
<feature type="domain" description="Mannosyl-glycoprotein endo-beta-N-acetylglucosamidase-like" evidence="1">
    <location>
        <begin position="139"/>
        <end position="270"/>
    </location>
</feature>
<dbReference type="KEGG" id="cber:B5D82_04980"/>
<proteinExistence type="predicted"/>
<evidence type="ECO:0000259" key="1">
    <source>
        <dbReference type="Pfam" id="PF01832"/>
    </source>
</evidence>
<sequence>MNQQNFLGLICLTLLGLGLIAPFTFLKLEQATQPVEQPVVKKTPKKVIKIAEKPLHDVNLPDFAKIRDVKEKKRRFFSFIKPAVYAENKKILASRAQVERLIEQLTLEQPFSAEDDAIVASLITKYKVSKKFSLLKQLYELQLKIDVIPPALVLVQAANESAWGTSRFARIGLNFFGVWCYSEGCGMVPGSRNTGAKHEVAAYSSLREGVGRYLHNINTHSAYKVFRLIRSQLREQDQPLAPEILATGLTAYSERGADYVLELTEMIRHNRQYFAINTK</sequence>
<reference evidence="2 3" key="1">
    <citation type="submission" date="2017-08" db="EMBL/GenBank/DDBJ databases">
        <title>Complete genome of Colwellia sp. NB097-1, a psychrophile bacterium ioslated from Bering Sea.</title>
        <authorList>
            <person name="Chen X."/>
        </authorList>
    </citation>
    <scope>NUCLEOTIDE SEQUENCE [LARGE SCALE GENOMIC DNA]</scope>
    <source>
        <strain evidence="2 3">NB097-1</strain>
    </source>
</reference>